<gene>
    <name evidence="9" type="ORF">pdam_00004881</name>
</gene>
<sequence length="270" mass="30365">MAASALIVPLKRRKVNAEEEFCDEFLKLEDDLCKKLSPLVFSSPITHVYNPLEYARETHEDYVKKYCKAGQKVLFLGMNPGPFGMAQNGVPFGDTKHVIDWLEIKGSVEKPVREHPKRLIHGLDCTRAEVSGSRLWGFFQEHCKSPETFFANCFIHNYCPLVFMKSSGKNVTPPQLPKKERETLLELCDKSLADVVKLMGVKIVVGVGKFAEERAQKALKDSNVEIYSIMHPSPASPAANSGWNNIALTKLTDLDLMCYIKNEHLNPVLS</sequence>
<comment type="subcellular location">
    <subcellularLocation>
        <location evidence="1">Nucleus</location>
    </subcellularLocation>
</comment>
<accession>A0A3M6TLY1</accession>
<dbReference type="Pfam" id="PF03167">
    <property type="entry name" value="UDG"/>
    <property type="match status" value="1"/>
</dbReference>
<dbReference type="EMBL" id="RCHS01003371">
    <property type="protein sequence ID" value="RMX42389.1"/>
    <property type="molecule type" value="Genomic_DNA"/>
</dbReference>
<dbReference type="OMA" id="VANYCPL"/>
<reference evidence="9 10" key="1">
    <citation type="journal article" date="2018" name="Sci. Rep.">
        <title>Comparative analysis of the Pocillopora damicornis genome highlights role of immune system in coral evolution.</title>
        <authorList>
            <person name="Cunning R."/>
            <person name="Bay R.A."/>
            <person name="Gillette P."/>
            <person name="Baker A.C."/>
            <person name="Traylor-Knowles N."/>
        </authorList>
    </citation>
    <scope>NUCLEOTIDE SEQUENCE [LARGE SCALE GENOMIC DNA]</scope>
    <source>
        <strain evidence="9">RSMAS</strain>
        <tissue evidence="9">Whole animal</tissue>
    </source>
</reference>
<evidence type="ECO:0000256" key="4">
    <source>
        <dbReference type="ARBA" id="ARBA00022801"/>
    </source>
</evidence>
<organism evidence="9 10">
    <name type="scientific">Pocillopora damicornis</name>
    <name type="common">Cauliflower coral</name>
    <name type="synonym">Millepora damicornis</name>
    <dbReference type="NCBI Taxonomy" id="46731"/>
    <lineage>
        <taxon>Eukaryota</taxon>
        <taxon>Metazoa</taxon>
        <taxon>Cnidaria</taxon>
        <taxon>Anthozoa</taxon>
        <taxon>Hexacorallia</taxon>
        <taxon>Scleractinia</taxon>
        <taxon>Astrocoeniina</taxon>
        <taxon>Pocilloporidae</taxon>
        <taxon>Pocillopora</taxon>
    </lineage>
</organism>
<dbReference type="PANTHER" id="PTHR13235">
    <property type="entry name" value="SINGLE-STRAND SELECTIVE MONOFUNCTIONAL URACIL DNA GLYCOSYLASE"/>
    <property type="match status" value="1"/>
</dbReference>
<dbReference type="GO" id="GO:0003677">
    <property type="term" value="F:DNA binding"/>
    <property type="evidence" value="ECO:0007669"/>
    <property type="project" value="UniProtKB-KW"/>
</dbReference>
<dbReference type="GO" id="GO:0006284">
    <property type="term" value="P:base-excision repair"/>
    <property type="evidence" value="ECO:0007669"/>
    <property type="project" value="InterPro"/>
</dbReference>
<dbReference type="InterPro" id="IPR005122">
    <property type="entry name" value="Uracil-DNA_glycosylase-like"/>
</dbReference>
<dbReference type="GO" id="GO:0005634">
    <property type="term" value="C:nucleus"/>
    <property type="evidence" value="ECO:0007669"/>
    <property type="project" value="UniProtKB-SubCell"/>
</dbReference>
<feature type="domain" description="Uracil-DNA glycosylase-like" evidence="8">
    <location>
        <begin position="65"/>
        <end position="236"/>
    </location>
</feature>
<dbReference type="STRING" id="46731.A0A3M6TLY1"/>
<evidence type="ECO:0000256" key="2">
    <source>
        <dbReference type="ARBA" id="ARBA00007889"/>
    </source>
</evidence>
<dbReference type="InterPro" id="IPR036895">
    <property type="entry name" value="Uracil-DNA_glycosylase-like_sf"/>
</dbReference>
<evidence type="ECO:0000313" key="10">
    <source>
        <dbReference type="Proteomes" id="UP000275408"/>
    </source>
</evidence>
<dbReference type="PANTHER" id="PTHR13235:SF2">
    <property type="entry name" value="SINGLE-STRAND SELECTIVE MONOFUNCTIONAL URACIL DNA GLYCOSYLASE"/>
    <property type="match status" value="1"/>
</dbReference>
<dbReference type="Gene3D" id="3.40.470.10">
    <property type="entry name" value="Uracil-DNA glycosylase-like domain"/>
    <property type="match status" value="1"/>
</dbReference>
<dbReference type="Proteomes" id="UP000275408">
    <property type="component" value="Unassembled WGS sequence"/>
</dbReference>
<keyword evidence="4" id="KW-0378">Hydrolase</keyword>
<comment type="caution">
    <text evidence="9">The sequence shown here is derived from an EMBL/GenBank/DDBJ whole genome shotgun (WGS) entry which is preliminary data.</text>
</comment>
<dbReference type="GO" id="GO:0017065">
    <property type="term" value="F:single-strand selective uracil DNA N-glycosylase activity"/>
    <property type="evidence" value="ECO:0007669"/>
    <property type="project" value="InterPro"/>
</dbReference>
<evidence type="ECO:0000256" key="7">
    <source>
        <dbReference type="ARBA" id="ARBA00023242"/>
    </source>
</evidence>
<evidence type="ECO:0000256" key="1">
    <source>
        <dbReference type="ARBA" id="ARBA00004123"/>
    </source>
</evidence>
<evidence type="ECO:0000256" key="3">
    <source>
        <dbReference type="ARBA" id="ARBA00022763"/>
    </source>
</evidence>
<keyword evidence="7" id="KW-0539">Nucleus</keyword>
<name>A0A3M6TLY1_POCDA</name>
<keyword evidence="6" id="KW-0234">DNA repair</keyword>
<dbReference type="CDD" id="cd19374">
    <property type="entry name" value="UDG-F3_SMUG1-like"/>
    <property type="match status" value="1"/>
</dbReference>
<evidence type="ECO:0000259" key="8">
    <source>
        <dbReference type="Pfam" id="PF03167"/>
    </source>
</evidence>
<evidence type="ECO:0000313" key="9">
    <source>
        <dbReference type="EMBL" id="RMX42389.1"/>
    </source>
</evidence>
<dbReference type="GO" id="GO:0000703">
    <property type="term" value="F:oxidized pyrimidine nucleobase lesion DNA N-glycosylase activity"/>
    <property type="evidence" value="ECO:0007669"/>
    <property type="project" value="TreeGrafter"/>
</dbReference>
<keyword evidence="3" id="KW-0227">DNA damage</keyword>
<evidence type="ECO:0000256" key="6">
    <source>
        <dbReference type="ARBA" id="ARBA00023204"/>
    </source>
</evidence>
<dbReference type="InterPro" id="IPR039134">
    <property type="entry name" value="SMUG1"/>
</dbReference>
<dbReference type="AlphaFoldDB" id="A0A3M6TLY1"/>
<dbReference type="FunFam" id="3.40.470.10:FF:000005">
    <property type="entry name" value="Single-strand selective monofunctional uracil DNA glycosylase"/>
    <property type="match status" value="1"/>
</dbReference>
<proteinExistence type="inferred from homology"/>
<dbReference type="SUPFAM" id="SSF52141">
    <property type="entry name" value="Uracil-DNA glycosylase-like"/>
    <property type="match status" value="1"/>
</dbReference>
<dbReference type="OrthoDB" id="408702at2759"/>
<protein>
    <recommendedName>
        <fullName evidence="8">Uracil-DNA glycosylase-like domain-containing protein</fullName>
    </recommendedName>
</protein>
<keyword evidence="10" id="KW-1185">Reference proteome</keyword>
<keyword evidence="5" id="KW-0238">DNA-binding</keyword>
<comment type="similarity">
    <text evidence="2">Belongs to the uracil-DNA glycosylase (UDG) superfamily. SMUG1 family.</text>
</comment>
<evidence type="ECO:0000256" key="5">
    <source>
        <dbReference type="ARBA" id="ARBA00023125"/>
    </source>
</evidence>